<dbReference type="Pfam" id="PF08767">
    <property type="entry name" value="CRM1_C"/>
    <property type="match status" value="1"/>
</dbReference>
<keyword evidence="4" id="KW-0653">Protein transport</keyword>
<keyword evidence="9" id="KW-1185">Reference proteome</keyword>
<dbReference type="AlphaFoldDB" id="A0A1J4L1U9"/>
<keyword evidence="3" id="KW-0813">Transport</keyword>
<keyword evidence="5" id="KW-0539">Nucleus</keyword>
<proteinExistence type="inferred from homology"/>
<dbReference type="GO" id="GO:0005049">
    <property type="term" value="F:nuclear export signal receptor activity"/>
    <property type="evidence" value="ECO:0007669"/>
    <property type="project" value="InterPro"/>
</dbReference>
<evidence type="ECO:0000313" key="9">
    <source>
        <dbReference type="Proteomes" id="UP000179807"/>
    </source>
</evidence>
<dbReference type="InterPro" id="IPR014877">
    <property type="entry name" value="XPO1_C_dom"/>
</dbReference>
<accession>A0A1J4L1U9</accession>
<dbReference type="PANTHER" id="PTHR11223">
    <property type="entry name" value="EXPORTIN 1/5"/>
    <property type="match status" value="1"/>
</dbReference>
<dbReference type="Gene3D" id="1.25.10.10">
    <property type="entry name" value="Leucine-rich Repeat Variant"/>
    <property type="match status" value="1"/>
</dbReference>
<dbReference type="InterPro" id="IPR016024">
    <property type="entry name" value="ARM-type_fold"/>
</dbReference>
<dbReference type="GO" id="GO:0000055">
    <property type="term" value="P:ribosomal large subunit export from nucleus"/>
    <property type="evidence" value="ECO:0007669"/>
    <property type="project" value="TreeGrafter"/>
</dbReference>
<evidence type="ECO:0000256" key="2">
    <source>
        <dbReference type="ARBA" id="ARBA00009466"/>
    </source>
</evidence>
<dbReference type="InterPro" id="IPR011989">
    <property type="entry name" value="ARM-like"/>
</dbReference>
<evidence type="ECO:0000256" key="5">
    <source>
        <dbReference type="ARBA" id="ARBA00023242"/>
    </source>
</evidence>
<sequence>MEHLTQEGTPVDISYFDLIVNNLYNVDQSRPQELVSEANAVLMKFQERSDAWLVSQQIITESQQIQSKFIALQTFTQGAREKWGMIDENQRAFFKRFFFDLFFQWSYSDVAPTLMSEACRALIEVLKNEWPTYWPNFMIDFLNACKKSHSTTLNGLKLLAILSEETHEYTDDMLTSDRMSEFSRALESDFNLIFTYLETVFLEIKDQNIIEQALHTLSHYLRWIDLQTITSTPLCHHLVTNLYPIPQMRLAVLYCFDAIATHSSATADQNMIQIFEILVHSIHQTLIAENQPITEVYAEPTINNQIIKSLGHFLVLDQSNLLLGILTEPAAMALHWLCQLTAKCSIETFKVAVEFWLSLTKTFFLESHKVQPPKELIYQLQEVFINRITRPPEFSFLVPDDFDCDDPVFYENMRQTIVCLSNLSRVNMVQQLLNFLRSAQNNEGILLSCWSIGAISGSLQKNEEQQFLVEVINYLYGFLQQNLPQDTQALFCGCYLFILSLYPRFLHNNWCYLKQLLEKIIQFIRTPFPPLQKMAVNTLKSIATSIPGPLLMKHMDQQQSFIYSILENAEQLASVLPMDFVPPLYEAMAIMIKSHNNEQEKASMVSKLLVLPVRSWEQSLVQLNTDTSCDNEITMKVLFPIDIFGKIILISNFAFYPQIEAVITRTMDLYRFYSIEVSKHSAHPNLLEIKTQILLLYEAFLKQHPDSEIVPGLVEMLTQDYVNSPPDFRFYQIIDCFTAMVDTLGSQSQQYVVHIVMNVVVPTFDMIKESYNAYPEIRLSHFKLLNVLMTKVFSSVQSFNLDIFTSMLDCLLYGVSHPKHDISSIALSCVSGLLSDVDSNPEEDFRRVFYDTFYIKILFQLFNVLTDRSHKFIFSQLVKTLIHLFQIIQKGKVHLDGNPNTDNGVANALAEKLSNDFPHIRPSDLLELSRALIMESANFGQFQELLRNFLIGSKKVLPTDRDLYQSEIEDREMKISGLAGPANPSDGLPEDQICEF</sequence>
<protein>
    <recommendedName>
        <fullName evidence="7">Importin N-terminal domain-containing protein</fullName>
    </recommendedName>
</protein>
<evidence type="ECO:0000256" key="6">
    <source>
        <dbReference type="SAM" id="MobiDB-lite"/>
    </source>
</evidence>
<dbReference type="PANTHER" id="PTHR11223:SF2">
    <property type="entry name" value="EXPORTIN-1"/>
    <property type="match status" value="1"/>
</dbReference>
<dbReference type="SMART" id="SM01102">
    <property type="entry name" value="CRM1_C"/>
    <property type="match status" value="1"/>
</dbReference>
<dbReference type="GeneID" id="94831539"/>
<dbReference type="Proteomes" id="UP000179807">
    <property type="component" value="Unassembled WGS sequence"/>
</dbReference>
<dbReference type="GO" id="GO:0031267">
    <property type="term" value="F:small GTPase binding"/>
    <property type="evidence" value="ECO:0007669"/>
    <property type="project" value="InterPro"/>
</dbReference>
<dbReference type="VEuPathDB" id="TrichDB:TRFO_12764"/>
<dbReference type="GO" id="GO:0006611">
    <property type="term" value="P:protein export from nucleus"/>
    <property type="evidence" value="ECO:0007669"/>
    <property type="project" value="InterPro"/>
</dbReference>
<dbReference type="RefSeq" id="XP_068370184.1">
    <property type="nucleotide sequence ID" value="XM_068496835.1"/>
</dbReference>
<reference evidence="8" key="1">
    <citation type="submission" date="2016-10" db="EMBL/GenBank/DDBJ databases">
        <authorList>
            <person name="Benchimol M."/>
            <person name="Almeida L.G."/>
            <person name="Vasconcelos A.T."/>
            <person name="Perreira-Neves A."/>
            <person name="Rosa I.A."/>
            <person name="Tasca T."/>
            <person name="Bogo M.R."/>
            <person name="de Souza W."/>
        </authorList>
    </citation>
    <scope>NUCLEOTIDE SEQUENCE [LARGE SCALE GENOMIC DNA]</scope>
    <source>
        <strain evidence="8">K</strain>
    </source>
</reference>
<dbReference type="GO" id="GO:0005634">
    <property type="term" value="C:nucleus"/>
    <property type="evidence" value="ECO:0007669"/>
    <property type="project" value="UniProtKB-SubCell"/>
</dbReference>
<dbReference type="PROSITE" id="PS50166">
    <property type="entry name" value="IMPORTIN_B_NT"/>
    <property type="match status" value="1"/>
</dbReference>
<dbReference type="Pfam" id="PF18787">
    <property type="entry name" value="CRM1_repeat_3"/>
    <property type="match status" value="1"/>
</dbReference>
<name>A0A1J4L1U9_9EUKA</name>
<dbReference type="InterPro" id="IPR013598">
    <property type="entry name" value="Exportin-1/Importin-b-like"/>
</dbReference>
<evidence type="ECO:0000259" key="7">
    <source>
        <dbReference type="PROSITE" id="PS50166"/>
    </source>
</evidence>
<feature type="region of interest" description="Disordered" evidence="6">
    <location>
        <begin position="977"/>
        <end position="996"/>
    </location>
</feature>
<evidence type="ECO:0000256" key="1">
    <source>
        <dbReference type="ARBA" id="ARBA00004123"/>
    </source>
</evidence>
<dbReference type="EMBL" id="MLAK01000046">
    <property type="protein sequence ID" value="OHT17048.1"/>
    <property type="molecule type" value="Genomic_DNA"/>
</dbReference>
<comment type="caution">
    <text evidence="8">The sequence shown here is derived from an EMBL/GenBank/DDBJ whole genome shotgun (WGS) entry which is preliminary data.</text>
</comment>
<dbReference type="GO" id="GO:0005737">
    <property type="term" value="C:cytoplasm"/>
    <property type="evidence" value="ECO:0007669"/>
    <property type="project" value="TreeGrafter"/>
</dbReference>
<dbReference type="Pfam" id="PF03810">
    <property type="entry name" value="IBN_N"/>
    <property type="match status" value="1"/>
</dbReference>
<dbReference type="InterPro" id="IPR045065">
    <property type="entry name" value="XPO1/5"/>
</dbReference>
<dbReference type="SUPFAM" id="SSF48371">
    <property type="entry name" value="ARM repeat"/>
    <property type="match status" value="2"/>
</dbReference>
<evidence type="ECO:0000313" key="8">
    <source>
        <dbReference type="EMBL" id="OHT17048.1"/>
    </source>
</evidence>
<feature type="domain" description="Importin N-terminal" evidence="7">
    <location>
        <begin position="38"/>
        <end position="104"/>
    </location>
</feature>
<gene>
    <name evidence="8" type="ORF">TRFO_12764</name>
</gene>
<comment type="subcellular location">
    <subcellularLocation>
        <location evidence="1">Nucleus</location>
    </subcellularLocation>
</comment>
<organism evidence="8 9">
    <name type="scientific">Tritrichomonas foetus</name>
    <dbReference type="NCBI Taxonomy" id="1144522"/>
    <lineage>
        <taxon>Eukaryota</taxon>
        <taxon>Metamonada</taxon>
        <taxon>Parabasalia</taxon>
        <taxon>Tritrichomonadida</taxon>
        <taxon>Tritrichomonadidae</taxon>
        <taxon>Tritrichomonas</taxon>
    </lineage>
</organism>
<dbReference type="InterPro" id="IPR040485">
    <property type="entry name" value="XPO1_repeat_3"/>
</dbReference>
<evidence type="ECO:0000256" key="4">
    <source>
        <dbReference type="ARBA" id="ARBA00022927"/>
    </source>
</evidence>
<dbReference type="InterPro" id="IPR001494">
    <property type="entry name" value="Importin-beta_N"/>
</dbReference>
<comment type="similarity">
    <text evidence="2">Belongs to the exportin family.</text>
</comment>
<dbReference type="OrthoDB" id="26399at2759"/>
<dbReference type="Pfam" id="PF08389">
    <property type="entry name" value="Xpo1"/>
    <property type="match status" value="1"/>
</dbReference>
<dbReference type="GO" id="GO:0000056">
    <property type="term" value="P:ribosomal small subunit export from nucleus"/>
    <property type="evidence" value="ECO:0007669"/>
    <property type="project" value="TreeGrafter"/>
</dbReference>
<evidence type="ECO:0000256" key="3">
    <source>
        <dbReference type="ARBA" id="ARBA00022448"/>
    </source>
</evidence>